<proteinExistence type="predicted"/>
<keyword evidence="2" id="KW-1185">Reference proteome</keyword>
<dbReference type="EMBL" id="RBXL01000001">
    <property type="protein sequence ID" value="RKT46060.1"/>
    <property type="molecule type" value="Genomic_DNA"/>
</dbReference>
<comment type="caution">
    <text evidence="1">The sequence shown here is derived from an EMBL/GenBank/DDBJ whole genome shotgun (WGS) entry which is preliminary data.</text>
</comment>
<accession>A0A495VBB6</accession>
<dbReference type="OrthoDB" id="4719396at2"/>
<dbReference type="AlphaFoldDB" id="A0A495VBB6"/>
<organism evidence="1 2">
    <name type="scientific">Thiocapsa rosea</name>
    <dbReference type="NCBI Taxonomy" id="69360"/>
    <lineage>
        <taxon>Bacteria</taxon>
        <taxon>Pseudomonadati</taxon>
        <taxon>Pseudomonadota</taxon>
        <taxon>Gammaproteobacteria</taxon>
        <taxon>Chromatiales</taxon>
        <taxon>Chromatiaceae</taxon>
        <taxon>Thiocapsa</taxon>
    </lineage>
</organism>
<gene>
    <name evidence="1" type="ORF">BDD21_3555</name>
</gene>
<protein>
    <submittedName>
        <fullName evidence="1">Uncharacterized protein</fullName>
    </submittedName>
</protein>
<dbReference type="Proteomes" id="UP000274556">
    <property type="component" value="Unassembled WGS sequence"/>
</dbReference>
<evidence type="ECO:0000313" key="1">
    <source>
        <dbReference type="EMBL" id="RKT46060.1"/>
    </source>
</evidence>
<dbReference type="RefSeq" id="WP_120798232.1">
    <property type="nucleotide sequence ID" value="NZ_RBXL01000001.1"/>
</dbReference>
<sequence length="338" mass="36848">MNIGQNTLNWLRTELFQVEEAWSEETPRGFRWWPHRQAQTLEVIGREAGPDGAPAALVLVRTELLRDLDLGEEVLAVLQAVTLRTAGMAAPVYDPARRTLDLCTLVRVNTDNNGWMRRLIGLAAMLQIRDADRGASAIAEAVGAVPAQSGHPKRGLRAELDDLIAEALELLDTEGRAPSRWPGEDLAQCVDAYLDQPPALLGSGDATGFTAEFPHGKRASSLCEVATDQTHPWYGHGLALRQRFPVSVTSDVEGRHLALELNARALSETPMGYGFGSFGYEEGTLAFQAFFPNTAYQAGLVTNLYLSCAERARMLSVLLTGVDWTEDSFDPERSAASG</sequence>
<reference evidence="1 2" key="1">
    <citation type="submission" date="2018-10" db="EMBL/GenBank/DDBJ databases">
        <title>Genomic Encyclopedia of Archaeal and Bacterial Type Strains, Phase II (KMG-II): from individual species to whole genera.</title>
        <authorList>
            <person name="Goeker M."/>
        </authorList>
    </citation>
    <scope>NUCLEOTIDE SEQUENCE [LARGE SCALE GENOMIC DNA]</scope>
    <source>
        <strain evidence="1 2">DSM 235</strain>
    </source>
</reference>
<evidence type="ECO:0000313" key="2">
    <source>
        <dbReference type="Proteomes" id="UP000274556"/>
    </source>
</evidence>
<name>A0A495VBB6_9GAMM</name>